<dbReference type="AlphaFoldDB" id="A0AAD4S6M3"/>
<accession>A0AAD4S6M3</accession>
<dbReference type="EMBL" id="JAJJMB010014022">
    <property type="protein sequence ID" value="KAI3863866.1"/>
    <property type="molecule type" value="Genomic_DNA"/>
</dbReference>
<dbReference type="InterPro" id="IPR037219">
    <property type="entry name" value="Peptidase_M41-like"/>
</dbReference>
<name>A0AAD4S6M3_9MAGN</name>
<dbReference type="PANTHER" id="PTHR33471:SF4">
    <property type="entry name" value="T22H22.11 PROTEIN"/>
    <property type="match status" value="1"/>
</dbReference>
<protein>
    <submittedName>
        <fullName evidence="1">Uncharacterized protein</fullName>
    </submittedName>
</protein>
<dbReference type="GO" id="GO:0004176">
    <property type="term" value="F:ATP-dependent peptidase activity"/>
    <property type="evidence" value="ECO:0007669"/>
    <property type="project" value="InterPro"/>
</dbReference>
<organism evidence="1 2">
    <name type="scientific">Papaver atlanticum</name>
    <dbReference type="NCBI Taxonomy" id="357466"/>
    <lineage>
        <taxon>Eukaryota</taxon>
        <taxon>Viridiplantae</taxon>
        <taxon>Streptophyta</taxon>
        <taxon>Embryophyta</taxon>
        <taxon>Tracheophyta</taxon>
        <taxon>Spermatophyta</taxon>
        <taxon>Magnoliopsida</taxon>
        <taxon>Ranunculales</taxon>
        <taxon>Papaveraceae</taxon>
        <taxon>Papaveroideae</taxon>
        <taxon>Papaver</taxon>
    </lineage>
</organism>
<dbReference type="Gene3D" id="1.20.58.760">
    <property type="entry name" value="Peptidase M41"/>
    <property type="match status" value="1"/>
</dbReference>
<dbReference type="SUPFAM" id="SSF140990">
    <property type="entry name" value="FtsH protease domain-like"/>
    <property type="match status" value="1"/>
</dbReference>
<evidence type="ECO:0000313" key="1">
    <source>
        <dbReference type="EMBL" id="KAI3863866.1"/>
    </source>
</evidence>
<gene>
    <name evidence="1" type="ORF">MKW98_031458</name>
</gene>
<reference evidence="1" key="1">
    <citation type="submission" date="2022-04" db="EMBL/GenBank/DDBJ databases">
        <title>A functionally conserved STORR gene fusion in Papaver species that diverged 16.8 million years ago.</title>
        <authorList>
            <person name="Catania T."/>
        </authorList>
    </citation>
    <scope>NUCLEOTIDE SEQUENCE</scope>
    <source>
        <strain evidence="1">S-188037</strain>
    </source>
</reference>
<keyword evidence="2" id="KW-1185">Reference proteome</keyword>
<evidence type="ECO:0000313" key="2">
    <source>
        <dbReference type="Proteomes" id="UP001202328"/>
    </source>
</evidence>
<dbReference type="PANTHER" id="PTHR33471">
    <property type="entry name" value="ATP-DEPENDENT ZINC METALLOPROTEASE-RELATED"/>
    <property type="match status" value="1"/>
</dbReference>
<proteinExistence type="predicted"/>
<sequence length="322" mass="35566">MGFSLYYSNGVCMRVRPEFGVPIVSSERKEPGAMRRRVLRKVDNELAKGNTKTALSLVKQLQGKPGGLRGFGGAKQVPLRRYSLDELNLSETEISTLQPVMKSILKSIDISLHLAALTSDSLERLEEEGMKLDIVDDVPCEDYHKMCTQHEAGHFLTAYLLGVLPKGYTIPSLEAMRNSKLVGGRVDFIGFEFLSSVRRMTSLKDKSNAGKVSPMENRVQVSSRNYNRLSCVALGGLTAECLSFGYSEGSFNDVEQIETLFKSLGFTRAETDAQIRWSVLNTLSMLSQHYSTMLKLSAAMSSGKSIGFCIDTIESSFVGNEI</sequence>
<dbReference type="GO" id="GO:0006508">
    <property type="term" value="P:proteolysis"/>
    <property type="evidence" value="ECO:0007669"/>
    <property type="project" value="InterPro"/>
</dbReference>
<dbReference type="Proteomes" id="UP001202328">
    <property type="component" value="Unassembled WGS sequence"/>
</dbReference>
<dbReference type="GO" id="GO:0005524">
    <property type="term" value="F:ATP binding"/>
    <property type="evidence" value="ECO:0007669"/>
    <property type="project" value="InterPro"/>
</dbReference>
<dbReference type="GO" id="GO:0004222">
    <property type="term" value="F:metalloendopeptidase activity"/>
    <property type="evidence" value="ECO:0007669"/>
    <property type="project" value="InterPro"/>
</dbReference>
<comment type="caution">
    <text evidence="1">The sequence shown here is derived from an EMBL/GenBank/DDBJ whole genome shotgun (WGS) entry which is preliminary data.</text>
</comment>